<feature type="domain" description="Cyclic nucleotide-binding" evidence="7">
    <location>
        <begin position="983"/>
        <end position="1103"/>
    </location>
</feature>
<dbReference type="Proteomes" id="UP000324065">
    <property type="component" value="Unassembled WGS sequence"/>
</dbReference>
<dbReference type="PROSITE" id="PS50042">
    <property type="entry name" value="CNMP_BINDING_3"/>
    <property type="match status" value="1"/>
</dbReference>
<keyword evidence="11" id="KW-1185">Reference proteome</keyword>
<feature type="region of interest" description="Disordered" evidence="5">
    <location>
        <begin position="27"/>
        <end position="76"/>
    </location>
</feature>
<evidence type="ECO:0000259" key="7">
    <source>
        <dbReference type="PROSITE" id="PS50042"/>
    </source>
</evidence>
<evidence type="ECO:0000256" key="5">
    <source>
        <dbReference type="SAM" id="MobiDB-lite"/>
    </source>
</evidence>
<keyword evidence="3 6" id="KW-1133">Transmembrane helix</keyword>
<protein>
    <submittedName>
        <fullName evidence="10">Cyclic nucleotide-binding domain-containing protein</fullName>
    </submittedName>
</protein>
<accession>A0A5M6I6S4</accession>
<evidence type="ECO:0000256" key="4">
    <source>
        <dbReference type="ARBA" id="ARBA00023136"/>
    </source>
</evidence>
<keyword evidence="4 6" id="KW-0472">Membrane</keyword>
<evidence type="ECO:0000256" key="1">
    <source>
        <dbReference type="ARBA" id="ARBA00004651"/>
    </source>
</evidence>
<feature type="transmembrane region" description="Helical" evidence="6">
    <location>
        <begin position="157"/>
        <end position="175"/>
    </location>
</feature>
<feature type="transmembrane region" description="Helical" evidence="6">
    <location>
        <begin position="358"/>
        <end position="384"/>
    </location>
</feature>
<dbReference type="OrthoDB" id="9760920at2"/>
<dbReference type="PROSITE" id="PS50929">
    <property type="entry name" value="ABC_TM1F"/>
    <property type="match status" value="1"/>
</dbReference>
<dbReference type="Pfam" id="PF00664">
    <property type="entry name" value="ABC_membrane"/>
    <property type="match status" value="1"/>
</dbReference>
<comment type="caution">
    <text evidence="10">The sequence shown here is derived from an EMBL/GenBank/DDBJ whole genome shotgun (WGS) entry which is preliminary data.</text>
</comment>
<feature type="transmembrane region" description="Helical" evidence="6">
    <location>
        <begin position="110"/>
        <end position="129"/>
    </location>
</feature>
<dbReference type="Gene3D" id="1.20.1560.10">
    <property type="entry name" value="ABC transporter type 1, transmembrane domain"/>
    <property type="match status" value="1"/>
</dbReference>
<evidence type="ECO:0000313" key="10">
    <source>
        <dbReference type="EMBL" id="KAA5603802.1"/>
    </source>
</evidence>
<keyword evidence="2 6" id="KW-0812">Transmembrane</keyword>
<dbReference type="InterPro" id="IPR027417">
    <property type="entry name" value="P-loop_NTPase"/>
</dbReference>
<dbReference type="SUPFAM" id="SSF51206">
    <property type="entry name" value="cAMP-binding domain-like"/>
    <property type="match status" value="1"/>
</dbReference>
<dbReference type="InterPro" id="IPR000595">
    <property type="entry name" value="cNMP-bd_dom"/>
</dbReference>
<organism evidence="10 11">
    <name type="scientific">Roseospira marina</name>
    <dbReference type="NCBI Taxonomy" id="140057"/>
    <lineage>
        <taxon>Bacteria</taxon>
        <taxon>Pseudomonadati</taxon>
        <taxon>Pseudomonadota</taxon>
        <taxon>Alphaproteobacteria</taxon>
        <taxon>Rhodospirillales</taxon>
        <taxon>Rhodospirillaceae</taxon>
        <taxon>Roseospira</taxon>
    </lineage>
</organism>
<dbReference type="AlphaFoldDB" id="A0A5M6I6S4"/>
<evidence type="ECO:0000256" key="6">
    <source>
        <dbReference type="SAM" id="Phobius"/>
    </source>
</evidence>
<evidence type="ECO:0000259" key="9">
    <source>
        <dbReference type="PROSITE" id="PS50929"/>
    </source>
</evidence>
<evidence type="ECO:0000256" key="3">
    <source>
        <dbReference type="ARBA" id="ARBA00022989"/>
    </source>
</evidence>
<dbReference type="GO" id="GO:0016887">
    <property type="term" value="F:ATP hydrolysis activity"/>
    <property type="evidence" value="ECO:0007669"/>
    <property type="project" value="InterPro"/>
</dbReference>
<dbReference type="GO" id="GO:0015421">
    <property type="term" value="F:ABC-type oligopeptide transporter activity"/>
    <property type="evidence" value="ECO:0007669"/>
    <property type="project" value="TreeGrafter"/>
</dbReference>
<dbReference type="CDD" id="cd00038">
    <property type="entry name" value="CAP_ED"/>
    <property type="match status" value="1"/>
</dbReference>
<dbReference type="Pfam" id="PF00027">
    <property type="entry name" value="cNMP_binding"/>
    <property type="match status" value="1"/>
</dbReference>
<dbReference type="InterPro" id="IPR003439">
    <property type="entry name" value="ABC_transporter-like_ATP-bd"/>
</dbReference>
<comment type="subcellular location">
    <subcellularLocation>
        <location evidence="1">Cell membrane</location>
        <topology evidence="1">Multi-pass membrane protein</topology>
    </subcellularLocation>
</comment>
<dbReference type="GO" id="GO:0005524">
    <property type="term" value="F:ATP binding"/>
    <property type="evidence" value="ECO:0007669"/>
    <property type="project" value="InterPro"/>
</dbReference>
<feature type="domain" description="ABC transporter" evidence="8">
    <location>
        <begin position="439"/>
        <end position="969"/>
    </location>
</feature>
<dbReference type="PROSITE" id="PS50893">
    <property type="entry name" value="ABC_TRANSPORTER_2"/>
    <property type="match status" value="1"/>
</dbReference>
<evidence type="ECO:0000259" key="8">
    <source>
        <dbReference type="PROSITE" id="PS50893"/>
    </source>
</evidence>
<dbReference type="SMART" id="SM00100">
    <property type="entry name" value="cNMP"/>
    <property type="match status" value="1"/>
</dbReference>
<feature type="domain" description="ABC transmembrane type-1" evidence="9">
    <location>
        <begin position="110"/>
        <end position="404"/>
    </location>
</feature>
<dbReference type="EMBL" id="VWPJ01000030">
    <property type="protein sequence ID" value="KAA5603802.1"/>
    <property type="molecule type" value="Genomic_DNA"/>
</dbReference>
<dbReference type="SUPFAM" id="SSF52540">
    <property type="entry name" value="P-loop containing nucleoside triphosphate hydrolases"/>
    <property type="match status" value="2"/>
</dbReference>
<dbReference type="Pfam" id="PF00005">
    <property type="entry name" value="ABC_tran"/>
    <property type="match status" value="1"/>
</dbReference>
<evidence type="ECO:0000313" key="11">
    <source>
        <dbReference type="Proteomes" id="UP000324065"/>
    </source>
</evidence>
<dbReference type="GO" id="GO:0005886">
    <property type="term" value="C:plasma membrane"/>
    <property type="evidence" value="ECO:0007669"/>
    <property type="project" value="UniProtKB-SubCell"/>
</dbReference>
<reference evidence="10 11" key="1">
    <citation type="submission" date="2019-09" db="EMBL/GenBank/DDBJ databases">
        <title>Genome sequence of Roseospira marina, one of the more divergent members of the non-sulfur purple photosynthetic bacterial family, the Rhodospirillaceae.</title>
        <authorList>
            <person name="Meyer T."/>
            <person name="Kyndt J."/>
        </authorList>
    </citation>
    <scope>NUCLEOTIDE SEQUENCE [LARGE SCALE GENOMIC DNA]</scope>
    <source>
        <strain evidence="10 11">DSM 15113</strain>
    </source>
</reference>
<dbReference type="PANTHER" id="PTHR43394:SF1">
    <property type="entry name" value="ATP-BINDING CASSETTE SUB-FAMILY B MEMBER 10, MITOCHONDRIAL"/>
    <property type="match status" value="1"/>
</dbReference>
<dbReference type="PANTHER" id="PTHR43394">
    <property type="entry name" value="ATP-DEPENDENT PERMEASE MDL1, MITOCHONDRIAL"/>
    <property type="match status" value="1"/>
</dbReference>
<dbReference type="Gene3D" id="3.40.50.300">
    <property type="entry name" value="P-loop containing nucleotide triphosphate hydrolases"/>
    <property type="match status" value="2"/>
</dbReference>
<dbReference type="CDD" id="cd07346">
    <property type="entry name" value="ABC_6TM_exporters"/>
    <property type="match status" value="1"/>
</dbReference>
<dbReference type="Gene3D" id="2.60.120.10">
    <property type="entry name" value="Jelly Rolls"/>
    <property type="match status" value="1"/>
</dbReference>
<name>A0A5M6I6S4_9PROT</name>
<feature type="compositionally biased region" description="Basic and acidic residues" evidence="5">
    <location>
        <begin position="540"/>
        <end position="550"/>
    </location>
</feature>
<gene>
    <name evidence="10" type="ORF">F1188_18960</name>
</gene>
<dbReference type="InterPro" id="IPR014710">
    <property type="entry name" value="RmlC-like_jellyroll"/>
</dbReference>
<sequence length="1124" mass="124692">MRTPCAPAGILVLVRGRRDLCHGHCRTAPQRPPIRRRSRTTRLTPLSAGTGRGDRRRLTPEAGSQPSAGGIRCAASPCRTGRTPDMSTRTPMMDKNIFAFIVRHSKKEQALITAVTFVSFPMLYSILMIPKEIINLLQVDPSEQREIFGTSLDTLEYMLALCGVFLALILANGLLKMGLNTLKGRVGERLVWRLRHRLLQRLLRFPLGHFQDVSQGELSSSVVAEVDPLASFFGEAIAQPLFQVGTMATVLVFMFMQDPLLGGACVAIVPVQAYIVPKLQYQVKLLGKERVQRARKLAEAIGETTETIREIRTNGTQDVILAMLSDHLARIFRIRLSIYKKKYFVKFLNNTLNQITPFLFYSVGGYLVLAGDLTLGALVAAIAAHKEFVAPWKELLVYYQNGVDSQIKYAQVVEHYSPRGLLEPAPDVAPHPDDLRGPITLEGVTWSNEYGDRIIDHVSLTIDRGTFVGISGTNPLGLRRLAELLVGLEAPDGGRVTIAGHTLSAMPPTFVGRRIAYAGPEPKLVAGTIMQNVTYGLRHLRPDGSRETAAQKKPSRVETSGSTGDEPVRIDDPLIDVQSVGAESWNDLADWWIQCLKVLGDDTSTYREGLRQTFDPAHYPHFAAPLLRARFRLHRKLRQAGLTGTIAWFRRSVFDDHAPLYETLLFGLPAGGALTLDTMAEHPALAAVLDRHGLRAPAIALGHQMAEHLINTYRTDPDESRIVRHPHLTEAKYRALHRAVVEADPRFMTGRPRDASSTARFIEVFLWIVPARDSGVTITEDLRRRILAAQAEILDHPPEGLRGAIVHFQARRYHPRLSVVENLLFGRLTSEEPRVIKTLKSLIDEALREEHAHTIVMFLLTLSPVGVGGSRLTVLMKQKLQYLRALMKRPDIIVCHQALDALERSDRAAIFAKTRRLLPATTLIVLEQWLPDEAAFDTVATLRKGRLVLENSAADADLSETMPMRGGAKRDDDAQRAVALTPLFADLPRQTRLRIAADAEWRTVSPGEFVFRAGEAAEYVFILVEGQAEQVLWRQTETPIHVAYMFPPQTVGETEVLAGTRRFSGVRAVTGLRVLRVNGAVLSRLASANPSLALRALQNAANRLASELPKTSARAPEARDRRAG</sequence>
<feature type="region of interest" description="Disordered" evidence="5">
    <location>
        <begin position="540"/>
        <end position="568"/>
    </location>
</feature>
<dbReference type="InterPro" id="IPR039421">
    <property type="entry name" value="Type_1_exporter"/>
</dbReference>
<dbReference type="InterPro" id="IPR011527">
    <property type="entry name" value="ABC1_TM_dom"/>
</dbReference>
<dbReference type="SUPFAM" id="SSF90123">
    <property type="entry name" value="ABC transporter transmembrane region"/>
    <property type="match status" value="1"/>
</dbReference>
<dbReference type="InterPro" id="IPR036640">
    <property type="entry name" value="ABC1_TM_sf"/>
</dbReference>
<proteinExistence type="predicted"/>
<dbReference type="InterPro" id="IPR018490">
    <property type="entry name" value="cNMP-bd_dom_sf"/>
</dbReference>
<evidence type="ECO:0000256" key="2">
    <source>
        <dbReference type="ARBA" id="ARBA00022692"/>
    </source>
</evidence>